<protein>
    <recommendedName>
        <fullName evidence="2">phytanoyl-CoA dioxygenase</fullName>
        <ecNumber evidence="2">1.14.11.18</ecNumber>
    </recommendedName>
    <alternativeName>
        <fullName evidence="3">Phytanic acid oxidase</fullName>
    </alternativeName>
    <alternativeName>
        <fullName evidence="4">Phytanoyl-CoA alpha-hydroxylase</fullName>
    </alternativeName>
</protein>
<evidence type="ECO:0000313" key="5">
    <source>
        <dbReference type="Proteomes" id="UP001652626"/>
    </source>
</evidence>
<dbReference type="GO" id="GO:0001561">
    <property type="term" value="P:fatty acid alpha-oxidation"/>
    <property type="evidence" value="ECO:0007669"/>
    <property type="project" value="InterPro"/>
</dbReference>
<accession>A0A8B8I4L3</accession>
<evidence type="ECO:0000313" key="6">
    <source>
        <dbReference type="RefSeq" id="XP_026492009.2"/>
    </source>
</evidence>
<gene>
    <name evidence="6" type="primary">LOC113397752</name>
</gene>
<evidence type="ECO:0000256" key="1">
    <source>
        <dbReference type="ARBA" id="ARBA00005830"/>
    </source>
</evidence>
<dbReference type="AlphaFoldDB" id="A0A8B8I4L3"/>
<dbReference type="InterPro" id="IPR008775">
    <property type="entry name" value="Phytyl_CoA_dOase-like"/>
</dbReference>
<proteinExistence type="inferred from homology"/>
<dbReference type="EC" id="1.14.11.18" evidence="2"/>
<dbReference type="PANTHER" id="PTHR21308:SF1">
    <property type="entry name" value="PHYTANOYL-COA DIOXYGENASE, PEROXISOMAL"/>
    <property type="match status" value="1"/>
</dbReference>
<organism evidence="5 6">
    <name type="scientific">Vanessa tameamea</name>
    <name type="common">Kamehameha butterfly</name>
    <dbReference type="NCBI Taxonomy" id="334116"/>
    <lineage>
        <taxon>Eukaryota</taxon>
        <taxon>Metazoa</taxon>
        <taxon>Ecdysozoa</taxon>
        <taxon>Arthropoda</taxon>
        <taxon>Hexapoda</taxon>
        <taxon>Insecta</taxon>
        <taxon>Pterygota</taxon>
        <taxon>Neoptera</taxon>
        <taxon>Endopterygota</taxon>
        <taxon>Lepidoptera</taxon>
        <taxon>Glossata</taxon>
        <taxon>Ditrysia</taxon>
        <taxon>Papilionoidea</taxon>
        <taxon>Nymphalidae</taxon>
        <taxon>Nymphalinae</taxon>
        <taxon>Vanessa</taxon>
    </lineage>
</organism>
<sequence length="287" mass="32314">MLTELPNTYLLSEEQRQFYMDNGYLVIKGLFDFATLYNYKQRFLQFCKGIVDRGSILVVKEASLKAKGMTGEELINKLQDIHYDDVFMTYTEHPRLIDVVTQFIGPDIRVMNSMFINKPSGSTRHPPHQDMFYFPFGPAEKIIAAWTAIDDVNVENGCLYVLPQSHKRNILYPHENIAAANNMYHGIVDPAVTSQPPVQLEMSPGDTVFFHPLLVHGSGANTSGRHRKCISAHYASAAVAYARAAPQGALAREVEGAARRVTGARISFEDTWRYKSKQVTVQPQSKL</sequence>
<dbReference type="InterPro" id="IPR047128">
    <property type="entry name" value="PhyH"/>
</dbReference>
<dbReference type="SUPFAM" id="SSF51197">
    <property type="entry name" value="Clavaminate synthase-like"/>
    <property type="match status" value="1"/>
</dbReference>
<evidence type="ECO:0000256" key="2">
    <source>
        <dbReference type="ARBA" id="ARBA00034809"/>
    </source>
</evidence>
<dbReference type="OMA" id="CCAWTAM"/>
<evidence type="ECO:0000256" key="4">
    <source>
        <dbReference type="ARBA" id="ARBA00034924"/>
    </source>
</evidence>
<dbReference type="Gene3D" id="2.60.120.620">
    <property type="entry name" value="q2cbj1_9rhob like domain"/>
    <property type="match status" value="1"/>
</dbReference>
<comment type="similarity">
    <text evidence="1">Belongs to the PhyH family.</text>
</comment>
<evidence type="ECO:0000256" key="3">
    <source>
        <dbReference type="ARBA" id="ARBA00034921"/>
    </source>
</evidence>
<reference evidence="6" key="1">
    <citation type="submission" date="2025-08" db="UniProtKB">
        <authorList>
            <consortium name="RefSeq"/>
        </authorList>
    </citation>
    <scope>IDENTIFICATION</scope>
    <source>
        <tissue evidence="6">Whole body</tissue>
    </source>
</reference>
<keyword evidence="5" id="KW-1185">Reference proteome</keyword>
<dbReference type="GeneID" id="113397752"/>
<dbReference type="OrthoDB" id="445007at2759"/>
<dbReference type="Proteomes" id="UP001652626">
    <property type="component" value="Chromosome 23"/>
</dbReference>
<dbReference type="GO" id="GO:0048244">
    <property type="term" value="F:phytanoyl-CoA dioxygenase activity"/>
    <property type="evidence" value="ECO:0007669"/>
    <property type="project" value="UniProtKB-EC"/>
</dbReference>
<dbReference type="Pfam" id="PF05721">
    <property type="entry name" value="PhyH"/>
    <property type="match status" value="1"/>
</dbReference>
<name>A0A8B8I4L3_VANTA</name>
<dbReference type="PANTHER" id="PTHR21308">
    <property type="entry name" value="PHYTANOYL-COA ALPHA-HYDROXYLASE"/>
    <property type="match status" value="1"/>
</dbReference>
<dbReference type="RefSeq" id="XP_026492009.2">
    <property type="nucleotide sequence ID" value="XM_026636224.2"/>
</dbReference>